<dbReference type="Proteomes" id="UP001054945">
    <property type="component" value="Unassembled WGS sequence"/>
</dbReference>
<dbReference type="EMBL" id="BPLR01011449">
    <property type="protein sequence ID" value="GIY46631.1"/>
    <property type="molecule type" value="Genomic_DNA"/>
</dbReference>
<name>A0AAV4TMF7_CAEEX</name>
<reference evidence="1 2" key="1">
    <citation type="submission" date="2021-06" db="EMBL/GenBank/DDBJ databases">
        <title>Caerostris extrusa draft genome.</title>
        <authorList>
            <person name="Kono N."/>
            <person name="Arakawa K."/>
        </authorList>
    </citation>
    <scope>NUCLEOTIDE SEQUENCE [LARGE SCALE GENOMIC DNA]</scope>
</reference>
<comment type="caution">
    <text evidence="1">The sequence shown here is derived from an EMBL/GenBank/DDBJ whole genome shotgun (WGS) entry which is preliminary data.</text>
</comment>
<evidence type="ECO:0000313" key="1">
    <source>
        <dbReference type="EMBL" id="GIY46631.1"/>
    </source>
</evidence>
<organism evidence="1 2">
    <name type="scientific">Caerostris extrusa</name>
    <name type="common">Bark spider</name>
    <name type="synonym">Caerostris bankana</name>
    <dbReference type="NCBI Taxonomy" id="172846"/>
    <lineage>
        <taxon>Eukaryota</taxon>
        <taxon>Metazoa</taxon>
        <taxon>Ecdysozoa</taxon>
        <taxon>Arthropoda</taxon>
        <taxon>Chelicerata</taxon>
        <taxon>Arachnida</taxon>
        <taxon>Araneae</taxon>
        <taxon>Araneomorphae</taxon>
        <taxon>Entelegynae</taxon>
        <taxon>Araneoidea</taxon>
        <taxon>Araneidae</taxon>
        <taxon>Caerostris</taxon>
    </lineage>
</organism>
<dbReference type="AlphaFoldDB" id="A0AAV4TMF7"/>
<proteinExistence type="predicted"/>
<sequence>MKRIWDRVRESVGGRSIVYVVSRRQSQHVLSHYLKRSLE</sequence>
<feature type="non-terminal residue" evidence="1">
    <location>
        <position position="39"/>
    </location>
</feature>
<accession>A0AAV4TMF7</accession>
<keyword evidence="2" id="KW-1185">Reference proteome</keyword>
<gene>
    <name evidence="1" type="ORF">CEXT_466511</name>
</gene>
<evidence type="ECO:0000313" key="2">
    <source>
        <dbReference type="Proteomes" id="UP001054945"/>
    </source>
</evidence>
<protein>
    <submittedName>
        <fullName evidence="1">Uncharacterized protein</fullName>
    </submittedName>
</protein>